<feature type="region of interest" description="Disordered" evidence="1">
    <location>
        <begin position="145"/>
        <end position="178"/>
    </location>
</feature>
<evidence type="ECO:0000313" key="3">
    <source>
        <dbReference type="Proteomes" id="UP000250235"/>
    </source>
</evidence>
<feature type="compositionally biased region" description="Low complexity" evidence="1">
    <location>
        <begin position="33"/>
        <end position="45"/>
    </location>
</feature>
<feature type="compositionally biased region" description="Basic and acidic residues" evidence="1">
    <location>
        <begin position="154"/>
        <end position="163"/>
    </location>
</feature>
<dbReference type="Proteomes" id="UP000250235">
    <property type="component" value="Unassembled WGS sequence"/>
</dbReference>
<gene>
    <name evidence="2" type="ORF">F511_34526</name>
</gene>
<proteinExistence type="predicted"/>
<feature type="compositionally biased region" description="Polar residues" evidence="1">
    <location>
        <begin position="183"/>
        <end position="194"/>
    </location>
</feature>
<keyword evidence="3" id="KW-1185">Reference proteome</keyword>
<evidence type="ECO:0000313" key="2">
    <source>
        <dbReference type="EMBL" id="KZV35836.1"/>
    </source>
</evidence>
<feature type="compositionally biased region" description="Basic and acidic residues" evidence="1">
    <location>
        <begin position="1"/>
        <end position="24"/>
    </location>
</feature>
<accession>A0A2Z7BNF2</accession>
<feature type="compositionally biased region" description="Low complexity" evidence="1">
    <location>
        <begin position="97"/>
        <end position="108"/>
    </location>
</feature>
<dbReference type="EMBL" id="KV004015">
    <property type="protein sequence ID" value="KZV35836.1"/>
    <property type="molecule type" value="Genomic_DNA"/>
</dbReference>
<evidence type="ECO:0000256" key="1">
    <source>
        <dbReference type="SAM" id="MobiDB-lite"/>
    </source>
</evidence>
<reference evidence="2 3" key="1">
    <citation type="journal article" date="2015" name="Proc. Natl. Acad. Sci. U.S.A.">
        <title>The resurrection genome of Boea hygrometrica: A blueprint for survival of dehydration.</title>
        <authorList>
            <person name="Xiao L."/>
            <person name="Yang G."/>
            <person name="Zhang L."/>
            <person name="Yang X."/>
            <person name="Zhao S."/>
            <person name="Ji Z."/>
            <person name="Zhou Q."/>
            <person name="Hu M."/>
            <person name="Wang Y."/>
            <person name="Chen M."/>
            <person name="Xu Y."/>
            <person name="Jin H."/>
            <person name="Xiao X."/>
            <person name="Hu G."/>
            <person name="Bao F."/>
            <person name="Hu Y."/>
            <person name="Wan P."/>
            <person name="Li L."/>
            <person name="Deng X."/>
            <person name="Kuang T."/>
            <person name="Xiang C."/>
            <person name="Zhu J.K."/>
            <person name="Oliver M.J."/>
            <person name="He Y."/>
        </authorList>
    </citation>
    <scope>NUCLEOTIDE SEQUENCE [LARGE SCALE GENOMIC DNA]</scope>
    <source>
        <strain evidence="3">cv. XS01</strain>
    </source>
</reference>
<feature type="region of interest" description="Disordered" evidence="1">
    <location>
        <begin position="183"/>
        <end position="202"/>
    </location>
</feature>
<protein>
    <submittedName>
        <fullName evidence="2">Uncharacterized protein</fullName>
    </submittedName>
</protein>
<feature type="region of interest" description="Disordered" evidence="1">
    <location>
        <begin position="1"/>
        <end position="50"/>
    </location>
</feature>
<sequence length="267" mass="29582">MRTRSDRRPNRKNDRKVLVAEESTKSWADTDSDSSSSSSSSSSGSEQEEVHCLMADQILEDEVFEFANSEFTREDLIGALNDMKPASDRTGLGFSVSESSSEETSTQSQLVYDKFNKMSFVKASVIHDPCESVRYDDQISEQLNKKGKAGIGYDRPESSKSADEQDASTSYQLVSRPTADASVASTSCQVISRPTTDDRADSRTHLEQLSQQLGSDAQVNHDNYQLVSEDPDVTIQPDIQTQQGANPIGLDLRWNRNHMSGLVHKTE</sequence>
<name>A0A2Z7BNF2_9LAMI</name>
<organism evidence="2 3">
    <name type="scientific">Dorcoceras hygrometricum</name>
    <dbReference type="NCBI Taxonomy" id="472368"/>
    <lineage>
        <taxon>Eukaryota</taxon>
        <taxon>Viridiplantae</taxon>
        <taxon>Streptophyta</taxon>
        <taxon>Embryophyta</taxon>
        <taxon>Tracheophyta</taxon>
        <taxon>Spermatophyta</taxon>
        <taxon>Magnoliopsida</taxon>
        <taxon>eudicotyledons</taxon>
        <taxon>Gunneridae</taxon>
        <taxon>Pentapetalae</taxon>
        <taxon>asterids</taxon>
        <taxon>lamiids</taxon>
        <taxon>Lamiales</taxon>
        <taxon>Gesneriaceae</taxon>
        <taxon>Didymocarpoideae</taxon>
        <taxon>Trichosporeae</taxon>
        <taxon>Loxocarpinae</taxon>
        <taxon>Dorcoceras</taxon>
    </lineage>
</organism>
<dbReference type="AlphaFoldDB" id="A0A2Z7BNF2"/>
<feature type="region of interest" description="Disordered" evidence="1">
    <location>
        <begin position="83"/>
        <end position="108"/>
    </location>
</feature>